<name>A0A9P8C0U1_9HELO</name>
<dbReference type="SUPFAM" id="SSF56112">
    <property type="entry name" value="Protein kinase-like (PK-like)"/>
    <property type="match status" value="1"/>
</dbReference>
<proteinExistence type="predicted"/>
<protein>
    <recommendedName>
        <fullName evidence="3">Protein kinase</fullName>
    </recommendedName>
</protein>
<dbReference type="Gene3D" id="1.10.510.10">
    <property type="entry name" value="Transferase(Phosphotransferase) domain 1"/>
    <property type="match status" value="1"/>
</dbReference>
<accession>A0A9P8C0U1</accession>
<dbReference type="AlphaFoldDB" id="A0A9P8C0U1"/>
<sequence>WDLLEGSHLFFAKKNRVLDDEQHLAEMVSLLGPPPPEFFKRSNKCCQYWDSQGNWKGSVPIPEQSFETREQWLDGEDRALFVQFLRRMLCWMPEERPVAEELAFDEFLMQPYATTFLEASTETVT</sequence>
<dbReference type="OrthoDB" id="5979581at2759"/>
<evidence type="ECO:0008006" key="3">
    <source>
        <dbReference type="Google" id="ProtNLM"/>
    </source>
</evidence>
<comment type="caution">
    <text evidence="1">The sequence shown here is derived from an EMBL/GenBank/DDBJ whole genome shotgun (WGS) entry which is preliminary data.</text>
</comment>
<evidence type="ECO:0000313" key="2">
    <source>
        <dbReference type="Proteomes" id="UP000824998"/>
    </source>
</evidence>
<keyword evidence="2" id="KW-1185">Reference proteome</keyword>
<dbReference type="EMBL" id="MU251805">
    <property type="protein sequence ID" value="KAG9229170.1"/>
    <property type="molecule type" value="Genomic_DNA"/>
</dbReference>
<dbReference type="Proteomes" id="UP000824998">
    <property type="component" value="Unassembled WGS sequence"/>
</dbReference>
<dbReference type="InterPro" id="IPR011009">
    <property type="entry name" value="Kinase-like_dom_sf"/>
</dbReference>
<evidence type="ECO:0000313" key="1">
    <source>
        <dbReference type="EMBL" id="KAG9229170.1"/>
    </source>
</evidence>
<feature type="non-terminal residue" evidence="1">
    <location>
        <position position="1"/>
    </location>
</feature>
<gene>
    <name evidence="1" type="ORF">BJ875DRAFT_387919</name>
</gene>
<organism evidence="1 2">
    <name type="scientific">Amylocarpus encephaloides</name>
    <dbReference type="NCBI Taxonomy" id="45428"/>
    <lineage>
        <taxon>Eukaryota</taxon>
        <taxon>Fungi</taxon>
        <taxon>Dikarya</taxon>
        <taxon>Ascomycota</taxon>
        <taxon>Pezizomycotina</taxon>
        <taxon>Leotiomycetes</taxon>
        <taxon>Helotiales</taxon>
        <taxon>Helotiales incertae sedis</taxon>
        <taxon>Amylocarpus</taxon>
    </lineage>
</organism>
<reference evidence="1" key="1">
    <citation type="journal article" date="2021" name="IMA Fungus">
        <title>Genomic characterization of three marine fungi, including Emericellopsis atlantica sp. nov. with signatures of a generalist lifestyle and marine biomass degradation.</title>
        <authorList>
            <person name="Hagestad O.C."/>
            <person name="Hou L."/>
            <person name="Andersen J.H."/>
            <person name="Hansen E.H."/>
            <person name="Altermark B."/>
            <person name="Li C."/>
            <person name="Kuhnert E."/>
            <person name="Cox R.J."/>
            <person name="Crous P.W."/>
            <person name="Spatafora J.W."/>
            <person name="Lail K."/>
            <person name="Amirebrahimi M."/>
            <person name="Lipzen A."/>
            <person name="Pangilinan J."/>
            <person name="Andreopoulos W."/>
            <person name="Hayes R.D."/>
            <person name="Ng V."/>
            <person name="Grigoriev I.V."/>
            <person name="Jackson S.A."/>
            <person name="Sutton T.D.S."/>
            <person name="Dobson A.D.W."/>
            <person name="Rama T."/>
        </authorList>
    </citation>
    <scope>NUCLEOTIDE SEQUENCE</scope>
    <source>
        <strain evidence="1">TRa018bII</strain>
    </source>
</reference>